<evidence type="ECO:0000313" key="1">
    <source>
        <dbReference type="EMBL" id="VBB69206.1"/>
    </source>
</evidence>
<proteinExistence type="predicted"/>
<accession>A0A484H5C4</accession>
<dbReference type="AlphaFoldDB" id="A0A484H5C4"/>
<name>A0A484H5C4_9ZZZZ</name>
<dbReference type="EMBL" id="LR026963">
    <property type="protein sequence ID" value="VBB69206.1"/>
    <property type="molecule type" value="Genomic_DNA"/>
</dbReference>
<reference evidence="1" key="1">
    <citation type="submission" date="2018-10" db="EMBL/GenBank/DDBJ databases">
        <authorList>
            <person name="Gruber-Vodicka H."/>
            <person name="Jaeckle O."/>
        </authorList>
    </citation>
    <scope>NUCLEOTIDE SEQUENCE</scope>
</reference>
<organism evidence="1">
    <name type="scientific">invertebrate metagenome</name>
    <dbReference type="NCBI Taxonomy" id="1711999"/>
    <lineage>
        <taxon>unclassified sequences</taxon>
        <taxon>metagenomes</taxon>
        <taxon>organismal metagenomes</taxon>
    </lineage>
</organism>
<protein>
    <submittedName>
        <fullName evidence="1">Uncharacterized protein</fullName>
    </submittedName>
</protein>
<sequence>MNKALHRSPLACLSKQYHPRAVRVEKIPYGVGVLADQQIIGTLIPCFWQGLRSLPAVLWVAS</sequence>
<gene>
    <name evidence="1" type="ORF">RIEGSTA812A_PEG_679</name>
</gene>